<protein>
    <recommendedName>
        <fullName evidence="3">F-box domain-containing protein</fullName>
    </recommendedName>
</protein>
<keyword evidence="2" id="KW-1185">Reference proteome</keyword>
<name>A0ABR3IR69_9AGAR</name>
<comment type="caution">
    <text evidence="1">The sequence shown here is derived from an EMBL/GenBank/DDBJ whole genome shotgun (WGS) entry which is preliminary data.</text>
</comment>
<evidence type="ECO:0000313" key="2">
    <source>
        <dbReference type="Proteomes" id="UP001556367"/>
    </source>
</evidence>
<dbReference type="InterPro" id="IPR032675">
    <property type="entry name" value="LRR_dom_sf"/>
</dbReference>
<evidence type="ECO:0000313" key="1">
    <source>
        <dbReference type="EMBL" id="KAL0945778.1"/>
    </source>
</evidence>
<dbReference type="Proteomes" id="UP001556367">
    <property type="component" value="Unassembled WGS sequence"/>
</dbReference>
<gene>
    <name evidence="1" type="ORF">HGRIS_012067</name>
</gene>
<reference evidence="2" key="1">
    <citation type="submission" date="2024-06" db="EMBL/GenBank/DDBJ databases">
        <title>Multi-omics analyses provide insights into the biosynthesis of the anticancer antibiotic pleurotin in Hohenbuehelia grisea.</title>
        <authorList>
            <person name="Weaver J.A."/>
            <person name="Alberti F."/>
        </authorList>
    </citation>
    <scope>NUCLEOTIDE SEQUENCE [LARGE SCALE GENOMIC DNA]</scope>
    <source>
        <strain evidence="2">T-177</strain>
    </source>
</reference>
<organism evidence="1 2">
    <name type="scientific">Hohenbuehelia grisea</name>
    <dbReference type="NCBI Taxonomy" id="104357"/>
    <lineage>
        <taxon>Eukaryota</taxon>
        <taxon>Fungi</taxon>
        <taxon>Dikarya</taxon>
        <taxon>Basidiomycota</taxon>
        <taxon>Agaricomycotina</taxon>
        <taxon>Agaricomycetes</taxon>
        <taxon>Agaricomycetidae</taxon>
        <taxon>Agaricales</taxon>
        <taxon>Pleurotineae</taxon>
        <taxon>Pleurotaceae</taxon>
        <taxon>Hohenbuehelia</taxon>
    </lineage>
</organism>
<sequence>MDIRDIQAQPLSRPSSCRTLPQELVDIVVGYLRDELSALTALSEVSHAWMIPARRHMFTGKSITVDDASRLLQTLQSPMCTLGQCRIALTIGFTPPDVYSTPNSKDTPRWTNDTSFLLPNTLPFVNSLSIVLGGYLRQTTLNILAKVPVLFGGITSLKINRSSLTLADVATVASLLPSLEHLGLKDGSAYRGASDETEPEHIPLPPLTLRQCSLLVGRSYQAILLPWLANSPNHPPQLTSLTIRACSACSCDNCRSIYGDFDIDDFLPWFSGSLVNLRIVQLDSNWEFDSILKPKVPWGDFTALWSFEVLSLRNVCTPDFLRMLSALSGLSLESIHLHIIQSDDIIDSIDDWKALDDSFKLPNFSSLTNLTLILDGYSSPEEDHAQYFSVCTTRGILTRIYNHRDWHDAYLELCA</sequence>
<accession>A0ABR3IR69</accession>
<evidence type="ECO:0008006" key="3">
    <source>
        <dbReference type="Google" id="ProtNLM"/>
    </source>
</evidence>
<dbReference type="Gene3D" id="3.80.10.10">
    <property type="entry name" value="Ribonuclease Inhibitor"/>
    <property type="match status" value="1"/>
</dbReference>
<proteinExistence type="predicted"/>
<dbReference type="EMBL" id="JASNQZ010000015">
    <property type="protein sequence ID" value="KAL0945778.1"/>
    <property type="molecule type" value="Genomic_DNA"/>
</dbReference>